<accession>A0AAV3XVV0</accession>
<feature type="compositionally biased region" description="Basic and acidic residues" evidence="1">
    <location>
        <begin position="422"/>
        <end position="434"/>
    </location>
</feature>
<evidence type="ECO:0000313" key="2">
    <source>
        <dbReference type="EMBL" id="GFN74107.1"/>
    </source>
</evidence>
<evidence type="ECO:0000256" key="1">
    <source>
        <dbReference type="SAM" id="MobiDB-lite"/>
    </source>
</evidence>
<protein>
    <submittedName>
        <fullName evidence="2">Uncharacterized protein</fullName>
    </submittedName>
</protein>
<feature type="compositionally biased region" description="Low complexity" evidence="1">
    <location>
        <begin position="378"/>
        <end position="396"/>
    </location>
</feature>
<feature type="compositionally biased region" description="Polar residues" evidence="1">
    <location>
        <begin position="158"/>
        <end position="185"/>
    </location>
</feature>
<dbReference type="AlphaFoldDB" id="A0AAV3XVV0"/>
<feature type="compositionally biased region" description="Low complexity" evidence="1">
    <location>
        <begin position="447"/>
        <end position="457"/>
    </location>
</feature>
<sequence>MALSQHSIKTIFCLFYLPRTPQPFSLLDEVLNRLAIPRDKLSGLYEWKLSSVTLSSERVREVASCCCSNVSIRLPQSGEVTLLPLATLREIEAALRKQGSSAWLVSSAGTCSRPGTGGAQKIKKEPDGFASSSSCSSPSFPSQGTGSRANYGGLAYRHSNQSGNSQAGNGTGIHSFTTSSSSLQHASVPHPQLDKPEKSDSMRRSDALSRIPILSKMEQQAGAFASASNSSSSNHGLFPADVVGSGGGSGTATFRTSKQVLQPARELFLPSSTTPGGGVFKGKTLASPFSVVSALPSSTATTSATTASNSTSTAYAGTSTAYLPSSNSFFSKHAKVKTTASSSQSPASSSSPFSSSSSNSFLPSLGVNQQKSGRYQGSPSSLHSSWSSTTASTPPSMCFSSASEQQHPQQQQHQPLKQPLHQVEKKSGVGEHHQRSPHHQHHHHQHQQQQQSHQPAKQQHRTTPPSHSLSSSSYAKSSTMSSSSKEGRSTSSSGSSSQRKAKKDDPEGSWLNTPMFSDDSSSSPFHTSIDFDSENSD</sequence>
<feature type="region of interest" description="Disordered" evidence="1">
    <location>
        <begin position="110"/>
        <end position="205"/>
    </location>
</feature>
<dbReference type="Proteomes" id="UP000735302">
    <property type="component" value="Unassembled WGS sequence"/>
</dbReference>
<name>A0AAV3XVV0_9GAST</name>
<feature type="compositionally biased region" description="Low complexity" evidence="1">
    <location>
        <begin position="340"/>
        <end position="365"/>
    </location>
</feature>
<feature type="compositionally biased region" description="Basic residues" evidence="1">
    <location>
        <begin position="435"/>
        <end position="446"/>
    </location>
</feature>
<keyword evidence="3" id="KW-1185">Reference proteome</keyword>
<feature type="compositionally biased region" description="Low complexity" evidence="1">
    <location>
        <begin position="466"/>
        <end position="497"/>
    </location>
</feature>
<organism evidence="2 3">
    <name type="scientific">Plakobranchus ocellatus</name>
    <dbReference type="NCBI Taxonomy" id="259542"/>
    <lineage>
        <taxon>Eukaryota</taxon>
        <taxon>Metazoa</taxon>
        <taxon>Spiralia</taxon>
        <taxon>Lophotrochozoa</taxon>
        <taxon>Mollusca</taxon>
        <taxon>Gastropoda</taxon>
        <taxon>Heterobranchia</taxon>
        <taxon>Euthyneura</taxon>
        <taxon>Panpulmonata</taxon>
        <taxon>Sacoglossa</taxon>
        <taxon>Placobranchoidea</taxon>
        <taxon>Plakobranchidae</taxon>
        <taxon>Plakobranchus</taxon>
    </lineage>
</organism>
<evidence type="ECO:0000313" key="3">
    <source>
        <dbReference type="Proteomes" id="UP000735302"/>
    </source>
</evidence>
<feature type="region of interest" description="Disordered" evidence="1">
    <location>
        <begin position="340"/>
        <end position="537"/>
    </location>
</feature>
<feature type="compositionally biased region" description="Polar residues" evidence="1">
    <location>
        <begin position="366"/>
        <end position="377"/>
    </location>
</feature>
<feature type="compositionally biased region" description="Basic and acidic residues" evidence="1">
    <location>
        <begin position="192"/>
        <end position="205"/>
    </location>
</feature>
<dbReference type="EMBL" id="BLXT01000055">
    <property type="protein sequence ID" value="GFN74107.1"/>
    <property type="molecule type" value="Genomic_DNA"/>
</dbReference>
<reference evidence="2 3" key="1">
    <citation type="journal article" date="2021" name="Elife">
        <title>Chloroplast acquisition without the gene transfer in kleptoplastic sea slugs, Plakobranchus ocellatus.</title>
        <authorList>
            <person name="Maeda T."/>
            <person name="Takahashi S."/>
            <person name="Yoshida T."/>
            <person name="Shimamura S."/>
            <person name="Takaki Y."/>
            <person name="Nagai Y."/>
            <person name="Toyoda A."/>
            <person name="Suzuki Y."/>
            <person name="Arimoto A."/>
            <person name="Ishii H."/>
            <person name="Satoh N."/>
            <person name="Nishiyama T."/>
            <person name="Hasebe M."/>
            <person name="Maruyama T."/>
            <person name="Minagawa J."/>
            <person name="Obokata J."/>
            <person name="Shigenobu S."/>
        </authorList>
    </citation>
    <scope>NUCLEOTIDE SEQUENCE [LARGE SCALE GENOMIC DNA]</scope>
</reference>
<gene>
    <name evidence="2" type="ORF">PoB_000061300</name>
</gene>
<feature type="compositionally biased region" description="Low complexity" evidence="1">
    <location>
        <begin position="405"/>
        <end position="421"/>
    </location>
</feature>
<comment type="caution">
    <text evidence="2">The sequence shown here is derived from an EMBL/GenBank/DDBJ whole genome shotgun (WGS) entry which is preliminary data.</text>
</comment>
<feature type="compositionally biased region" description="Low complexity" evidence="1">
    <location>
        <begin position="131"/>
        <end position="142"/>
    </location>
</feature>
<proteinExistence type="predicted"/>